<dbReference type="OrthoDB" id="186634at2759"/>
<accession>A0A9W7G9E4</accession>
<name>A0A9W7G9E4_9STRA</name>
<organism evidence="1 2">
    <name type="scientific">Triparma columacea</name>
    <dbReference type="NCBI Taxonomy" id="722753"/>
    <lineage>
        <taxon>Eukaryota</taxon>
        <taxon>Sar</taxon>
        <taxon>Stramenopiles</taxon>
        <taxon>Ochrophyta</taxon>
        <taxon>Bolidophyceae</taxon>
        <taxon>Parmales</taxon>
        <taxon>Triparmaceae</taxon>
        <taxon>Triparma</taxon>
    </lineage>
</organism>
<dbReference type="GO" id="GO:0046982">
    <property type="term" value="F:protein heterodimerization activity"/>
    <property type="evidence" value="ECO:0007669"/>
    <property type="project" value="InterPro"/>
</dbReference>
<evidence type="ECO:0000313" key="2">
    <source>
        <dbReference type="Proteomes" id="UP001165065"/>
    </source>
</evidence>
<reference evidence="2" key="1">
    <citation type="journal article" date="2023" name="Commun. Biol.">
        <title>Genome analysis of Parmales, the sister group of diatoms, reveals the evolutionary specialization of diatoms from phago-mixotrophs to photoautotrophs.</title>
        <authorList>
            <person name="Ban H."/>
            <person name="Sato S."/>
            <person name="Yoshikawa S."/>
            <person name="Yamada K."/>
            <person name="Nakamura Y."/>
            <person name="Ichinomiya M."/>
            <person name="Sato N."/>
            <person name="Blanc-Mathieu R."/>
            <person name="Endo H."/>
            <person name="Kuwata A."/>
            <person name="Ogata H."/>
        </authorList>
    </citation>
    <scope>NUCLEOTIDE SEQUENCE [LARGE SCALE GENOMIC DNA]</scope>
</reference>
<proteinExistence type="predicted"/>
<protein>
    <submittedName>
        <fullName evidence="1">Uncharacterized protein</fullName>
    </submittedName>
</protein>
<dbReference type="Proteomes" id="UP001165065">
    <property type="component" value="Unassembled WGS sequence"/>
</dbReference>
<comment type="caution">
    <text evidence="1">The sequence shown here is derived from an EMBL/GenBank/DDBJ whole genome shotgun (WGS) entry which is preliminary data.</text>
</comment>
<dbReference type="AlphaFoldDB" id="A0A9W7G9E4"/>
<dbReference type="EMBL" id="BRYA01000089">
    <property type="protein sequence ID" value="GMI38610.1"/>
    <property type="molecule type" value="Genomic_DNA"/>
</dbReference>
<gene>
    <name evidence="1" type="ORF">TrCOL_g11491</name>
</gene>
<dbReference type="Gene3D" id="1.10.20.10">
    <property type="entry name" value="Histone, subunit A"/>
    <property type="match status" value="1"/>
</dbReference>
<evidence type="ECO:0000313" key="1">
    <source>
        <dbReference type="EMBL" id="GMI38610.1"/>
    </source>
</evidence>
<keyword evidence="2" id="KW-1185">Reference proteome</keyword>
<sequence length="177" mass="19733">MENQLPKMKKMTVEDQGCFMLLLENIHPHMRLAFPNGAKIMAGLAAWIVNKFMEEETIHEGIASLLGTDELAGHALNNVQSVARADKYPGSMFALVPYIPVSDKVVQFQITAIVEYCCTEILALAGAMSEKLKDQDAWNNETREKYEDFPLIRPSDIKAAVAQDKELKAAFGTLFKV</sequence>
<dbReference type="InterPro" id="IPR009072">
    <property type="entry name" value="Histone-fold"/>
</dbReference>